<evidence type="ECO:0000256" key="7">
    <source>
        <dbReference type="ARBA" id="ARBA00023012"/>
    </source>
</evidence>
<dbReference type="FunFam" id="3.30.565.10:FF:000016">
    <property type="entry name" value="Chemotaxis protein CheA, putative"/>
    <property type="match status" value="1"/>
</dbReference>
<dbReference type="InterPro" id="IPR036061">
    <property type="entry name" value="CheW-like_dom_sf"/>
</dbReference>
<dbReference type="Pfam" id="PF02518">
    <property type="entry name" value="HATPase_c"/>
    <property type="match status" value="1"/>
</dbReference>
<dbReference type="InterPro" id="IPR004105">
    <property type="entry name" value="CheA-like_dim"/>
</dbReference>
<name>A0A2S6MZH6_RHOGL</name>
<dbReference type="Gene3D" id="1.10.287.560">
    <property type="entry name" value="Histidine kinase CheA-like, homodimeric domain"/>
    <property type="match status" value="1"/>
</dbReference>
<dbReference type="PANTHER" id="PTHR43395">
    <property type="entry name" value="SENSOR HISTIDINE KINASE CHEA"/>
    <property type="match status" value="1"/>
</dbReference>
<dbReference type="Proteomes" id="UP000239724">
    <property type="component" value="Unassembled WGS sequence"/>
</dbReference>
<dbReference type="SUPFAM" id="SSF47226">
    <property type="entry name" value="Histidine-containing phosphotransfer domain, HPT domain"/>
    <property type="match status" value="1"/>
</dbReference>
<dbReference type="InterPro" id="IPR005467">
    <property type="entry name" value="His_kinase_dom"/>
</dbReference>
<protein>
    <recommendedName>
        <fullName evidence="3">Chemotaxis protein CheA</fullName>
        <ecNumber evidence="2">2.7.13.3</ecNumber>
    </recommendedName>
</protein>
<dbReference type="SUPFAM" id="SSF50341">
    <property type="entry name" value="CheW-like"/>
    <property type="match status" value="2"/>
</dbReference>
<comment type="catalytic activity">
    <reaction evidence="1">
        <text>ATP + protein L-histidine = ADP + protein N-phospho-L-histidine.</text>
        <dbReference type="EC" id="2.7.13.3"/>
    </reaction>
</comment>
<evidence type="ECO:0000256" key="10">
    <source>
        <dbReference type="SAM" id="MobiDB-lite"/>
    </source>
</evidence>
<dbReference type="PROSITE" id="PS50109">
    <property type="entry name" value="HIS_KIN"/>
    <property type="match status" value="1"/>
</dbReference>
<dbReference type="EMBL" id="NHRY01000254">
    <property type="protein sequence ID" value="PPQ27750.1"/>
    <property type="molecule type" value="Genomic_DNA"/>
</dbReference>
<keyword evidence="4 9" id="KW-0597">Phosphoprotein</keyword>
<evidence type="ECO:0000256" key="5">
    <source>
        <dbReference type="ARBA" id="ARBA00022679"/>
    </source>
</evidence>
<dbReference type="InterPro" id="IPR051315">
    <property type="entry name" value="Bact_Chemotaxis_CheA"/>
</dbReference>
<gene>
    <name evidence="14" type="ORF">CCS01_26540</name>
</gene>
<dbReference type="Pfam" id="PF01627">
    <property type="entry name" value="Hpt"/>
    <property type="match status" value="1"/>
</dbReference>
<evidence type="ECO:0000256" key="9">
    <source>
        <dbReference type="PROSITE-ProRule" id="PRU00110"/>
    </source>
</evidence>
<evidence type="ECO:0000256" key="4">
    <source>
        <dbReference type="ARBA" id="ARBA00022553"/>
    </source>
</evidence>
<dbReference type="SMART" id="SM01231">
    <property type="entry name" value="H-kinase_dim"/>
    <property type="match status" value="1"/>
</dbReference>
<feature type="compositionally biased region" description="Low complexity" evidence="10">
    <location>
        <begin position="208"/>
        <end position="225"/>
    </location>
</feature>
<dbReference type="InterPro" id="IPR008207">
    <property type="entry name" value="Sig_transdc_His_kin_Hpt_dom"/>
</dbReference>
<dbReference type="Gene3D" id="2.30.30.40">
    <property type="entry name" value="SH3 Domains"/>
    <property type="match status" value="1"/>
</dbReference>
<dbReference type="InterPro" id="IPR004358">
    <property type="entry name" value="Sig_transdc_His_kin-like_C"/>
</dbReference>
<dbReference type="PRINTS" id="PR00344">
    <property type="entry name" value="BCTRLSENSOR"/>
</dbReference>
<dbReference type="GO" id="GO:0005737">
    <property type="term" value="C:cytoplasm"/>
    <property type="evidence" value="ECO:0007669"/>
    <property type="project" value="InterPro"/>
</dbReference>
<evidence type="ECO:0000259" key="12">
    <source>
        <dbReference type="PROSITE" id="PS50851"/>
    </source>
</evidence>
<dbReference type="InterPro" id="IPR003594">
    <property type="entry name" value="HATPase_dom"/>
</dbReference>
<dbReference type="Pfam" id="PF01584">
    <property type="entry name" value="CheW"/>
    <property type="match status" value="1"/>
</dbReference>
<feature type="domain" description="Histidine kinase" evidence="11">
    <location>
        <begin position="226"/>
        <end position="486"/>
    </location>
</feature>
<dbReference type="EC" id="2.7.13.3" evidence="2"/>
<evidence type="ECO:0000256" key="1">
    <source>
        <dbReference type="ARBA" id="ARBA00000085"/>
    </source>
</evidence>
<dbReference type="PANTHER" id="PTHR43395:SF1">
    <property type="entry name" value="CHEMOTAXIS PROTEIN CHEA"/>
    <property type="match status" value="1"/>
</dbReference>
<dbReference type="SUPFAM" id="SSF47384">
    <property type="entry name" value="Homodimeric domain of signal transducing histidine kinase"/>
    <property type="match status" value="1"/>
</dbReference>
<feature type="domain" description="CheW-like" evidence="12">
    <location>
        <begin position="488"/>
        <end position="625"/>
    </location>
</feature>
<dbReference type="SUPFAM" id="SSF55874">
    <property type="entry name" value="ATPase domain of HSP90 chaperone/DNA topoisomerase II/histidine kinase"/>
    <property type="match status" value="1"/>
</dbReference>
<organism evidence="14 15">
    <name type="scientific">Rhodopila globiformis</name>
    <name type="common">Rhodopseudomonas globiformis</name>
    <dbReference type="NCBI Taxonomy" id="1071"/>
    <lineage>
        <taxon>Bacteria</taxon>
        <taxon>Pseudomonadati</taxon>
        <taxon>Pseudomonadota</taxon>
        <taxon>Alphaproteobacteria</taxon>
        <taxon>Acetobacterales</taxon>
        <taxon>Acetobacteraceae</taxon>
        <taxon>Rhodopila</taxon>
    </lineage>
</organism>
<comment type="function">
    <text evidence="8">Involved in the transmission of sensory signals from the chemoreceptors to the flagellar motors. CheA is autophosphorylated; it can transfer its phosphate group to either CheB or CheY.</text>
</comment>
<keyword evidence="7" id="KW-0902">Two-component regulatory system</keyword>
<dbReference type="Gene3D" id="1.20.120.160">
    <property type="entry name" value="HPT domain"/>
    <property type="match status" value="1"/>
</dbReference>
<evidence type="ECO:0000259" key="13">
    <source>
        <dbReference type="PROSITE" id="PS50894"/>
    </source>
</evidence>
<feature type="compositionally biased region" description="Pro residues" evidence="10">
    <location>
        <begin position="190"/>
        <end position="207"/>
    </location>
</feature>
<dbReference type="InterPro" id="IPR037006">
    <property type="entry name" value="CheA-like_homodim_sf"/>
</dbReference>
<evidence type="ECO:0000313" key="15">
    <source>
        <dbReference type="Proteomes" id="UP000239724"/>
    </source>
</evidence>
<comment type="caution">
    <text evidence="14">The sequence shown here is derived from an EMBL/GenBank/DDBJ whole genome shotgun (WGS) entry which is preliminary data.</text>
</comment>
<dbReference type="InterPro" id="IPR036097">
    <property type="entry name" value="HisK_dim/P_sf"/>
</dbReference>
<sequence>MGFVGRCLAQMVSLGTAKYFRKRSGSRSLAFGWCANSASNTDFRKAGQRRIEDMDELLKDFLVETAEALAALDNDLVRLEAAPNDKGLISSIFRTLHTIKGTSGFLGLTKLGRVAHAGENVLGRLRDGTMTATPEVISTILRCVDAIKSIIVAIETGGGEGPEDYAALLEELDARHRMPPQTPDTAAPANDPPAPKVSGTSPPPPQPVSAGPAAPEEPAAVQATAEPERPAREPVAGIQTIRVGVNLLETLITSVSELVLTRNQLLQILRSEKDSAFATPLQHLSLITSELQESVMKTRMQPIGNVWSTLPRMIRDLSRELGKKIQLEMEGSDTELDRQVLELIKDPLTHIIRNGADHGIESPADRIAAGKPEMGTIRLNAFHEGGHIIIEITDDGRGLDADRIRRKAIQEGLTSEAELAMMSDAQVFHFILRPGFSTAATVTAVSGRGVGMDVVRVNVEKIGGTIDVSSTPGRGARFMLKIPLTLAIVSALIVGCSGTRFALPQISVVELVNTSDSGVSRIQRIGETAVLRLRDRLLPLINLRHLLRFDQTAGDTSGQVVIVIQAGALRFGLIVDHVYDTEEIVVKPVAPVLKGINVYSGNTILGDGSVCMIIDPNGVAHHLGQADLAVNTADPLKRNNELRDSGSDRRQLLLVRAGEGIRKAIPLDEIARLEEVEVQQICHSGGQMLVHYRDRLMSLVLASPDLMLRSNGSQPVLVFNEQPTDSRRGAHLDRRQRRIGLVVDQILDITESNVTIEIDYGRPDILGSAIVDGQPTDIINVSYYLGQNDEGGLDQGMYGASLFAGGAQHTAASGNDFNLVESIAS</sequence>
<evidence type="ECO:0000259" key="11">
    <source>
        <dbReference type="PROSITE" id="PS50109"/>
    </source>
</evidence>
<feature type="modified residue" description="Phosphohistidine" evidence="9">
    <location>
        <position position="97"/>
    </location>
</feature>
<keyword evidence="15" id="KW-1185">Reference proteome</keyword>
<keyword evidence="5" id="KW-0808">Transferase</keyword>
<dbReference type="SMART" id="SM00073">
    <property type="entry name" value="HPT"/>
    <property type="match status" value="1"/>
</dbReference>
<dbReference type="GO" id="GO:0000155">
    <property type="term" value="F:phosphorelay sensor kinase activity"/>
    <property type="evidence" value="ECO:0007669"/>
    <property type="project" value="InterPro"/>
</dbReference>
<evidence type="ECO:0000256" key="3">
    <source>
        <dbReference type="ARBA" id="ARBA00021495"/>
    </source>
</evidence>
<dbReference type="InterPro" id="IPR036890">
    <property type="entry name" value="HATPase_C_sf"/>
</dbReference>
<dbReference type="PROSITE" id="PS50894">
    <property type="entry name" value="HPT"/>
    <property type="match status" value="1"/>
</dbReference>
<dbReference type="AlphaFoldDB" id="A0A2S6MZH6"/>
<evidence type="ECO:0000256" key="2">
    <source>
        <dbReference type="ARBA" id="ARBA00012438"/>
    </source>
</evidence>
<dbReference type="SMART" id="SM00387">
    <property type="entry name" value="HATPase_c"/>
    <property type="match status" value="1"/>
</dbReference>
<dbReference type="CDD" id="cd00088">
    <property type="entry name" value="HPT"/>
    <property type="match status" value="1"/>
</dbReference>
<dbReference type="SMART" id="SM00260">
    <property type="entry name" value="CheW"/>
    <property type="match status" value="1"/>
</dbReference>
<dbReference type="InterPro" id="IPR036641">
    <property type="entry name" value="HPT_dom_sf"/>
</dbReference>
<evidence type="ECO:0000313" key="14">
    <source>
        <dbReference type="EMBL" id="PPQ27750.1"/>
    </source>
</evidence>
<dbReference type="InterPro" id="IPR002545">
    <property type="entry name" value="CheW-lke_dom"/>
</dbReference>
<proteinExistence type="predicted"/>
<dbReference type="CDD" id="cd16916">
    <property type="entry name" value="HATPase_CheA-like"/>
    <property type="match status" value="1"/>
</dbReference>
<feature type="domain" description="HPt" evidence="13">
    <location>
        <begin position="50"/>
        <end position="154"/>
    </location>
</feature>
<dbReference type="PROSITE" id="PS50851">
    <property type="entry name" value="CHEW"/>
    <property type="match status" value="1"/>
</dbReference>
<dbReference type="Gene3D" id="3.30.565.10">
    <property type="entry name" value="Histidine kinase-like ATPase, C-terminal domain"/>
    <property type="match status" value="1"/>
</dbReference>
<evidence type="ECO:0000256" key="8">
    <source>
        <dbReference type="ARBA" id="ARBA00035100"/>
    </source>
</evidence>
<keyword evidence="6" id="KW-0418">Kinase</keyword>
<feature type="region of interest" description="Disordered" evidence="10">
    <location>
        <begin position="177"/>
        <end position="233"/>
    </location>
</feature>
<evidence type="ECO:0000256" key="6">
    <source>
        <dbReference type="ARBA" id="ARBA00022777"/>
    </source>
</evidence>
<dbReference type="Pfam" id="PF02895">
    <property type="entry name" value="H-kinase_dim"/>
    <property type="match status" value="1"/>
</dbReference>
<reference evidence="14 15" key="1">
    <citation type="journal article" date="2018" name="Arch. Microbiol.">
        <title>New insights into the metabolic potential of the phototrophic purple bacterium Rhodopila globiformis DSM 161(T) from its draft genome sequence and evidence for a vanadium-dependent nitrogenase.</title>
        <authorList>
            <person name="Imhoff J.F."/>
            <person name="Rahn T."/>
            <person name="Kunzel S."/>
            <person name="Neulinger S.C."/>
        </authorList>
    </citation>
    <scope>NUCLEOTIDE SEQUENCE [LARGE SCALE GENOMIC DNA]</scope>
    <source>
        <strain evidence="14 15">DSM 161</strain>
    </source>
</reference>
<accession>A0A2S6MZH6</accession>
<dbReference type="GO" id="GO:0006935">
    <property type="term" value="P:chemotaxis"/>
    <property type="evidence" value="ECO:0007669"/>
    <property type="project" value="InterPro"/>
</dbReference>